<protein>
    <submittedName>
        <fullName evidence="2">Uncharacterized protein</fullName>
    </submittedName>
</protein>
<feature type="transmembrane region" description="Helical" evidence="1">
    <location>
        <begin position="12"/>
        <end position="37"/>
    </location>
</feature>
<dbReference type="AlphaFoldDB" id="A0A428WRY4"/>
<proteinExistence type="predicted"/>
<feature type="transmembrane region" description="Helical" evidence="1">
    <location>
        <begin position="83"/>
        <end position="107"/>
    </location>
</feature>
<evidence type="ECO:0000256" key="1">
    <source>
        <dbReference type="SAM" id="Phobius"/>
    </source>
</evidence>
<sequence>MTGSGRTAELVAKLLAGVLFVLAGLVLGAVFLIVALLPSGNDGISLASAISAAVPFAVPALWAALAGFATLGVARKAIRARTVWWAGSGLFLLGAAPLVALAGFLAVSRS</sequence>
<gene>
    <name evidence="2" type="ORF">DMA12_13240</name>
</gene>
<evidence type="ECO:0000313" key="3">
    <source>
        <dbReference type="Proteomes" id="UP000286716"/>
    </source>
</evidence>
<dbReference type="Proteomes" id="UP000286716">
    <property type="component" value="Unassembled WGS sequence"/>
</dbReference>
<comment type="caution">
    <text evidence="2">The sequence shown here is derived from an EMBL/GenBank/DDBJ whole genome shotgun (WGS) entry which is preliminary data.</text>
</comment>
<reference evidence="2 3" key="1">
    <citation type="submission" date="2018-05" db="EMBL/GenBank/DDBJ databases">
        <title>Evolution of GPA BGCs.</title>
        <authorList>
            <person name="Waglechner N."/>
            <person name="Wright G.D."/>
        </authorList>
    </citation>
    <scope>NUCLEOTIDE SEQUENCE [LARGE SCALE GENOMIC DNA]</scope>
    <source>
        <strain evidence="2 3">DSM 5908</strain>
    </source>
</reference>
<evidence type="ECO:0000313" key="2">
    <source>
        <dbReference type="EMBL" id="RSM45824.1"/>
    </source>
</evidence>
<keyword evidence="1" id="KW-0472">Membrane</keyword>
<keyword evidence="1" id="KW-1133">Transmembrane helix</keyword>
<name>A0A428WRY4_AMYBA</name>
<keyword evidence="1" id="KW-0812">Transmembrane</keyword>
<feature type="transmembrane region" description="Helical" evidence="1">
    <location>
        <begin position="49"/>
        <end position="71"/>
    </location>
</feature>
<accession>A0A428WRY4</accession>
<dbReference type="EMBL" id="QHHU01000015">
    <property type="protein sequence ID" value="RSM45824.1"/>
    <property type="molecule type" value="Genomic_DNA"/>
</dbReference>
<keyword evidence="3" id="KW-1185">Reference proteome</keyword>
<organism evidence="2 3">
    <name type="scientific">Amycolatopsis balhimycina DSM 5908</name>
    <dbReference type="NCBI Taxonomy" id="1081091"/>
    <lineage>
        <taxon>Bacteria</taxon>
        <taxon>Bacillati</taxon>
        <taxon>Actinomycetota</taxon>
        <taxon>Actinomycetes</taxon>
        <taxon>Pseudonocardiales</taxon>
        <taxon>Pseudonocardiaceae</taxon>
        <taxon>Amycolatopsis</taxon>
    </lineage>
</organism>